<dbReference type="GO" id="GO:0005886">
    <property type="term" value="C:plasma membrane"/>
    <property type="evidence" value="ECO:0007669"/>
    <property type="project" value="UniProtKB-SubCell"/>
</dbReference>
<evidence type="ECO:0000256" key="9">
    <source>
        <dbReference type="SAM" id="MobiDB-lite"/>
    </source>
</evidence>
<gene>
    <name evidence="11" type="ORF">OXH18_23315</name>
</gene>
<dbReference type="PROSITE" id="PS51318">
    <property type="entry name" value="TAT"/>
    <property type="match status" value="1"/>
</dbReference>
<dbReference type="PANTHER" id="PTHR30024:SF7">
    <property type="entry name" value="NITRATE_NITRITE BINDING PROTEIN NRTA"/>
    <property type="match status" value="1"/>
</dbReference>
<keyword evidence="3" id="KW-1003">Cell membrane</keyword>
<evidence type="ECO:0000313" key="11">
    <source>
        <dbReference type="EMBL" id="WAL60066.1"/>
    </source>
</evidence>
<evidence type="ECO:0000256" key="5">
    <source>
        <dbReference type="ARBA" id="ARBA00022729"/>
    </source>
</evidence>
<organism evidence="11 12">
    <name type="scientific">Thermocoleostomius sinensis A174</name>
    <dbReference type="NCBI Taxonomy" id="2016057"/>
    <lineage>
        <taxon>Bacteria</taxon>
        <taxon>Bacillati</taxon>
        <taxon>Cyanobacteriota</taxon>
        <taxon>Cyanophyceae</taxon>
        <taxon>Oculatellales</taxon>
        <taxon>Oculatellaceae</taxon>
        <taxon>Thermocoleostomius</taxon>
    </lineage>
</organism>
<dbReference type="CDD" id="cd13553">
    <property type="entry name" value="PBP2_NrtA_CpmA_like"/>
    <property type="match status" value="1"/>
</dbReference>
<keyword evidence="6" id="KW-0406">Ion transport</keyword>
<dbReference type="GO" id="GO:0006811">
    <property type="term" value="P:monoatomic ion transport"/>
    <property type="evidence" value="ECO:0007669"/>
    <property type="project" value="UniProtKB-KW"/>
</dbReference>
<keyword evidence="5 10" id="KW-0732">Signal</keyword>
<dbReference type="EMBL" id="CP113797">
    <property type="protein sequence ID" value="WAL60066.1"/>
    <property type="molecule type" value="Genomic_DNA"/>
</dbReference>
<keyword evidence="7" id="KW-0472">Membrane</keyword>
<keyword evidence="4" id="KW-0997">Cell inner membrane</keyword>
<comment type="subcellular location">
    <subcellularLocation>
        <location evidence="1">Cell inner membrane</location>
    </subcellularLocation>
</comment>
<dbReference type="SUPFAM" id="SSF53850">
    <property type="entry name" value="Periplasmic binding protein-like II"/>
    <property type="match status" value="1"/>
</dbReference>
<dbReference type="InterPro" id="IPR044527">
    <property type="entry name" value="NrtA/CpmA_ABC-bd_dom"/>
</dbReference>
<evidence type="ECO:0000256" key="1">
    <source>
        <dbReference type="ARBA" id="ARBA00004533"/>
    </source>
</evidence>
<dbReference type="Gene3D" id="3.40.190.10">
    <property type="entry name" value="Periplasmic binding protein-like II"/>
    <property type="match status" value="2"/>
</dbReference>
<evidence type="ECO:0000313" key="12">
    <source>
        <dbReference type="Proteomes" id="UP001163152"/>
    </source>
</evidence>
<dbReference type="Proteomes" id="UP001163152">
    <property type="component" value="Chromosome"/>
</dbReference>
<dbReference type="RefSeq" id="WP_268609905.1">
    <property type="nucleotide sequence ID" value="NZ_CP113797.1"/>
</dbReference>
<feature type="region of interest" description="Disordered" evidence="9">
    <location>
        <begin position="34"/>
        <end position="62"/>
    </location>
</feature>
<keyword evidence="2" id="KW-0813">Transport</keyword>
<evidence type="ECO:0000256" key="8">
    <source>
        <dbReference type="ARBA" id="ARBA00024031"/>
    </source>
</evidence>
<dbReference type="InterPro" id="IPR006311">
    <property type="entry name" value="TAT_signal"/>
</dbReference>
<dbReference type="PANTHER" id="PTHR30024">
    <property type="entry name" value="ALIPHATIC SULFONATES-BINDING PROTEIN-RELATED"/>
    <property type="match status" value="1"/>
</dbReference>
<evidence type="ECO:0000256" key="7">
    <source>
        <dbReference type="ARBA" id="ARBA00023136"/>
    </source>
</evidence>
<evidence type="ECO:0000256" key="3">
    <source>
        <dbReference type="ARBA" id="ARBA00022475"/>
    </source>
</evidence>
<dbReference type="AlphaFoldDB" id="A0A9E8ZC07"/>
<name>A0A9E8ZC07_9CYAN</name>
<evidence type="ECO:0000256" key="6">
    <source>
        <dbReference type="ARBA" id="ARBA00023065"/>
    </source>
</evidence>
<dbReference type="Pfam" id="PF13379">
    <property type="entry name" value="NMT1_2"/>
    <property type="match status" value="1"/>
</dbReference>
<evidence type="ECO:0000256" key="10">
    <source>
        <dbReference type="SAM" id="SignalP"/>
    </source>
</evidence>
<feature type="signal peptide" evidence="10">
    <location>
        <begin position="1"/>
        <end position="22"/>
    </location>
</feature>
<feature type="compositionally biased region" description="Low complexity" evidence="9">
    <location>
        <begin position="34"/>
        <end position="55"/>
    </location>
</feature>
<dbReference type="KEGG" id="tsin:OXH18_23315"/>
<protein>
    <submittedName>
        <fullName evidence="11">CmpA/NrtA family ABC transporter substrate-binding protein</fullName>
    </submittedName>
</protein>
<keyword evidence="12" id="KW-1185">Reference proteome</keyword>
<feature type="chain" id="PRO_5038717045" evidence="10">
    <location>
        <begin position="23"/>
        <end position="457"/>
    </location>
</feature>
<reference evidence="11" key="1">
    <citation type="submission" date="2022-12" db="EMBL/GenBank/DDBJ databases">
        <title>Polyphasic identification of a Novel Hot-Spring Cyanobacterium Ocullathermofonsia sinensis gen nov. sp. nov. and Genomic Insights on its Adaptations to the Thermal Habitat.</title>
        <authorList>
            <person name="Daroch M."/>
            <person name="Tang J."/>
            <person name="Jiang Y."/>
        </authorList>
    </citation>
    <scope>NUCLEOTIDE SEQUENCE</scope>
    <source>
        <strain evidence="11">PKUAC-SCTA174</strain>
    </source>
</reference>
<evidence type="ECO:0000256" key="4">
    <source>
        <dbReference type="ARBA" id="ARBA00022519"/>
    </source>
</evidence>
<sequence>MSHAFSSSRRKFLFTASASAGAVLLKGCVGNPPSTTADTTTAPATSPAASPAASPVGSTETPETPNIKLGYLPIVESAPLIVAQQKGFFAKYGMTGVEVSKQANWASARDNVTIGSQGGGIDGGQWQMPMPHLLSEGIITNGNKIPMYVLAQLNTHGNGIAIANAHAGKGLGLDITNAADYIKGFEASQGRKFKAAFTFPNANQDFWIRYWLAAGGVDPDNDIDLLTVPPPETVQGMRTGTMDAFSTGDPWPYRIVADDIGFMSTLTAEIWPSHPEEYLAIRADWVDANPRATKALLKAIMEAQQWCDQPENRAELVQIVSGRDFFNIPADILEPPFAGQYAMGDGKSAINDFKKGPLYWTDTVGSVSYPYKSHDLWFLTESIRWGFHKGALQDIDTAQQIIDRVNREDLWREAAQEAGFSGIPTDTSRGVETFFDGVKFDPANPEAYLNSLKIKRV</sequence>
<proteinExistence type="inferred from homology"/>
<accession>A0A9E8ZC07</accession>
<comment type="similarity">
    <text evidence="8">Belongs to the CmpA/NrtA family.</text>
</comment>
<evidence type="ECO:0000256" key="2">
    <source>
        <dbReference type="ARBA" id="ARBA00022448"/>
    </source>
</evidence>